<feature type="compositionally biased region" description="Low complexity" evidence="1">
    <location>
        <begin position="27"/>
        <end position="37"/>
    </location>
</feature>
<organismHost>
    <name type="scientific">Lithobates pipiens</name>
    <name type="common">Northern leopard frog</name>
    <name type="synonym">Rana pipiens</name>
    <dbReference type="NCBI Taxonomy" id="8404"/>
</organismHost>
<sequence>MIWVWPATGRGPGWWGIRRDPWGPEDSSCPCPRLPLSPTGPVGHSGPMGQCHPPVPSYRRGRRDQKDPPLRRQTSPPLPPHPWDRPLPWVPWIPLDLCRHGDPRHPWDPGAQSGCPRVREVRGVPADRPLRPCPVRVRVQQRREKSPHVVYPHDVDDFPFPLQNFFYSFERKRYDSAHA</sequence>
<evidence type="ECO:0008006" key="4">
    <source>
        <dbReference type="Google" id="ProtNLM"/>
    </source>
</evidence>
<evidence type="ECO:0000256" key="1">
    <source>
        <dbReference type="SAM" id="MobiDB-lite"/>
    </source>
</evidence>
<organism evidence="2 3">
    <name type="scientific">Frog virus 3</name>
    <name type="common">FV-3</name>
    <dbReference type="NCBI Taxonomy" id="10493"/>
    <lineage>
        <taxon>Viruses</taxon>
        <taxon>Varidnaviria</taxon>
        <taxon>Bamfordvirae</taxon>
        <taxon>Nucleocytoviricota</taxon>
        <taxon>Megaviricetes</taxon>
        <taxon>Pimascovirales</taxon>
        <taxon>Pimascovirales incertae sedis</taxon>
        <taxon>Iridoviridae</taxon>
        <taxon>Alphairidovirinae</taxon>
        <taxon>Ranavirus</taxon>
        <taxon>Ranavirus rana1</taxon>
    </lineage>
</organism>
<organismHost>
    <name type="scientific">Notophthalmus viridescens</name>
    <name type="common">Eastern newt</name>
    <name type="synonym">Triturus viridescens</name>
    <dbReference type="NCBI Taxonomy" id="8316"/>
</organismHost>
<organismHost>
    <name type="scientific">Lithobates sylvaticus</name>
    <name type="common">Wood frog</name>
    <name type="synonym">Rana sylvatica</name>
    <dbReference type="NCBI Taxonomy" id="45438"/>
</organismHost>
<dbReference type="Proteomes" id="UP000509651">
    <property type="component" value="Segment"/>
</dbReference>
<reference evidence="2 3" key="1">
    <citation type="submission" date="2020-06" db="EMBL/GenBank/DDBJ databases">
        <title>Genome sequence of a frog virus 3 strain detected in cultured American Bullfrogs (Lithobates catesbeianus) in South America.</title>
        <authorList>
            <person name="Ferreira C.M."/>
            <person name="Subramaniam K."/>
            <person name="de Sousa R.L.M."/>
            <person name="Tavares L.S."/>
            <person name="Correa T.C."/>
            <person name="Waltzek T.B."/>
        </authorList>
    </citation>
    <scope>NUCLEOTIDE SEQUENCE [LARGE SCALE GENOMIC DNA]</scope>
    <source>
        <strain evidence="2 3">Rana-Bra-17</strain>
    </source>
</reference>
<organismHost>
    <name type="scientific">Dryophytes versicolor</name>
    <name type="common">chameleon treefrog</name>
    <dbReference type="NCBI Taxonomy" id="30343"/>
</organismHost>
<accession>A0A6N0A5P6</accession>
<dbReference type="EMBL" id="MT578298">
    <property type="protein sequence ID" value="QKO01776.1"/>
    <property type="molecule type" value="Genomic_DNA"/>
</dbReference>
<gene>
    <name evidence="2" type="primary">ORF32</name>
</gene>
<evidence type="ECO:0000313" key="2">
    <source>
        <dbReference type="EMBL" id="QKO01776.1"/>
    </source>
</evidence>
<proteinExistence type="predicted"/>
<feature type="region of interest" description="Disordered" evidence="1">
    <location>
        <begin position="24"/>
        <end position="87"/>
    </location>
</feature>
<name>A0A6N0A5P6_FRG3V</name>
<protein>
    <recommendedName>
        <fullName evidence="4">Surface protein</fullName>
    </recommendedName>
</protein>
<organismHost>
    <name type="scientific">Oophaga pumilio</name>
    <name type="common">strawberry poison frog</name>
    <dbReference type="NCBI Taxonomy" id="51950"/>
</organismHost>
<evidence type="ECO:0000313" key="3">
    <source>
        <dbReference type="Proteomes" id="UP000509651"/>
    </source>
</evidence>